<dbReference type="InterPro" id="IPR036872">
    <property type="entry name" value="CH_dom_sf"/>
</dbReference>
<dbReference type="FunFam" id="1.10.418.10:FF:000009">
    <property type="entry name" value="smoothelin isoform X2"/>
    <property type="match status" value="1"/>
</dbReference>
<feature type="compositionally biased region" description="Polar residues" evidence="5">
    <location>
        <begin position="276"/>
        <end position="288"/>
    </location>
</feature>
<dbReference type="InterPro" id="IPR050540">
    <property type="entry name" value="F-actin_Monoox_Mical"/>
</dbReference>
<dbReference type="Gene3D" id="1.10.418.10">
    <property type="entry name" value="Calponin-like domain"/>
    <property type="match status" value="1"/>
</dbReference>
<feature type="compositionally biased region" description="Polar residues" evidence="5">
    <location>
        <begin position="137"/>
        <end position="156"/>
    </location>
</feature>
<evidence type="ECO:0000259" key="6">
    <source>
        <dbReference type="PROSITE" id="PS50021"/>
    </source>
</evidence>
<feature type="compositionally biased region" description="Polar residues" evidence="5">
    <location>
        <begin position="247"/>
        <end position="260"/>
    </location>
</feature>
<dbReference type="Ensembl" id="ENSFHET00000015565.1">
    <property type="protein sequence ID" value="ENSFHEP00000021403.1"/>
    <property type="gene ID" value="ENSFHEG00000001140.1"/>
</dbReference>
<dbReference type="SMART" id="SM00033">
    <property type="entry name" value="CH"/>
    <property type="match status" value="1"/>
</dbReference>
<dbReference type="PROSITE" id="PS50021">
    <property type="entry name" value="CH"/>
    <property type="match status" value="1"/>
</dbReference>
<dbReference type="AlphaFoldDB" id="A0A3Q2Q467"/>
<keyword evidence="2 4" id="KW-0175">Coiled coil</keyword>
<dbReference type="CDD" id="cd21261">
    <property type="entry name" value="CH_SMTNL2"/>
    <property type="match status" value="1"/>
</dbReference>
<evidence type="ECO:0000256" key="4">
    <source>
        <dbReference type="SAM" id="Coils"/>
    </source>
</evidence>
<evidence type="ECO:0000256" key="5">
    <source>
        <dbReference type="SAM" id="MobiDB-lite"/>
    </source>
</evidence>
<reference evidence="7" key="1">
    <citation type="submission" date="2025-08" db="UniProtKB">
        <authorList>
            <consortium name="Ensembl"/>
        </authorList>
    </citation>
    <scope>IDENTIFICATION</scope>
</reference>
<name>A0A3Q2Q467_FUNHE</name>
<feature type="region of interest" description="Disordered" evidence="5">
    <location>
        <begin position="354"/>
        <end position="373"/>
    </location>
</feature>
<feature type="region of interest" description="Disordered" evidence="5">
    <location>
        <begin position="230"/>
        <end position="340"/>
    </location>
</feature>
<feature type="coiled-coil region" evidence="4">
    <location>
        <begin position="72"/>
        <end position="99"/>
    </location>
</feature>
<evidence type="ECO:0000313" key="8">
    <source>
        <dbReference type="Proteomes" id="UP000265000"/>
    </source>
</evidence>
<protein>
    <submittedName>
        <fullName evidence="7">Smoothelin, like</fullName>
    </submittedName>
</protein>
<dbReference type="PANTHER" id="PTHR23167:SF37">
    <property type="entry name" value="SMOOTHELIN-LIKE PROTEIN 2"/>
    <property type="match status" value="1"/>
</dbReference>
<sequence>MEAPTLALMEDLCHPRSPSPEGETVCAALARYENTLRDTIREIHAEVSTFKLDIERRCDETANLSGPLGRAVVQLQQENQQLRNQLEALTRQVELLNGLTCERDAVSNNHSQNHKNDSPPAASRGSSMILSPGTGGSPSITRFSSRATFAVSTKTNSIEREEPIEVDPVPIHTGQENGIMISSPTEHSALAQGKTSPPTDGPLQHAAPVTLRMPHLPITATTKTAEIKASAISPSSPVGSVSPPRSQASPSNQSVPTTSRPLAAEDSALQPASVAKTWTPTTARTLGSPNLHEKANSAPAKSVTYSGLLQHRRDDDISNDRASGQAGERKRELVRSQTLPRNIGAQARRSIFERLDSEAGNSRPKPAGLKRSQSFGVSTASSIKQILLEWCRSKTIGYQNIDIQNFSSSWSDGMAFCALVHSFFPTEFDYNALSPANRKHNFELAFGTAEAKASCDRLIEVEDMMIMGRKPDPMCVFTYVQSLYNHLRKFE</sequence>
<comment type="similarity">
    <text evidence="3">Belongs to the smoothelin family.</text>
</comment>
<evidence type="ECO:0000256" key="3">
    <source>
        <dbReference type="ARBA" id="ARBA00061655"/>
    </source>
</evidence>
<dbReference type="InterPro" id="IPR001715">
    <property type="entry name" value="CH_dom"/>
</dbReference>
<evidence type="ECO:0000256" key="2">
    <source>
        <dbReference type="ARBA" id="ARBA00023054"/>
    </source>
</evidence>
<proteinExistence type="inferred from homology"/>
<dbReference type="GeneTree" id="ENSGT00940000154495"/>
<feature type="compositionally biased region" description="Low complexity" evidence="5">
    <location>
        <begin position="230"/>
        <end position="246"/>
    </location>
</feature>
<keyword evidence="1" id="KW-0597">Phosphoprotein</keyword>
<feature type="domain" description="Calponin-homology (CH)" evidence="6">
    <location>
        <begin position="381"/>
        <end position="488"/>
    </location>
</feature>
<feature type="compositionally biased region" description="Polar residues" evidence="5">
    <location>
        <begin position="174"/>
        <end position="186"/>
    </location>
</feature>
<feature type="region of interest" description="Disordered" evidence="5">
    <location>
        <begin position="107"/>
        <end position="206"/>
    </location>
</feature>
<organism evidence="7 8">
    <name type="scientific">Fundulus heteroclitus</name>
    <name type="common">Killifish</name>
    <name type="synonym">Mummichog</name>
    <dbReference type="NCBI Taxonomy" id="8078"/>
    <lineage>
        <taxon>Eukaryota</taxon>
        <taxon>Metazoa</taxon>
        <taxon>Chordata</taxon>
        <taxon>Craniata</taxon>
        <taxon>Vertebrata</taxon>
        <taxon>Euteleostomi</taxon>
        <taxon>Actinopterygii</taxon>
        <taxon>Neopterygii</taxon>
        <taxon>Teleostei</taxon>
        <taxon>Neoteleostei</taxon>
        <taxon>Acanthomorphata</taxon>
        <taxon>Ovalentaria</taxon>
        <taxon>Atherinomorphae</taxon>
        <taxon>Cyprinodontiformes</taxon>
        <taxon>Fundulidae</taxon>
        <taxon>Fundulus</taxon>
    </lineage>
</organism>
<evidence type="ECO:0000313" key="7">
    <source>
        <dbReference type="Ensembl" id="ENSFHEP00000021403.1"/>
    </source>
</evidence>
<accession>A0A3Q2Q467</accession>
<keyword evidence="8" id="KW-1185">Reference proteome</keyword>
<dbReference type="PANTHER" id="PTHR23167">
    <property type="entry name" value="CALPONIN HOMOLOGY DOMAIN-CONTAINING PROTEIN DDB_G0272472-RELATED"/>
    <property type="match status" value="1"/>
</dbReference>
<dbReference type="Proteomes" id="UP000265000">
    <property type="component" value="Unplaced"/>
</dbReference>
<dbReference type="Pfam" id="PF00307">
    <property type="entry name" value="CH"/>
    <property type="match status" value="1"/>
</dbReference>
<dbReference type="SUPFAM" id="SSF47576">
    <property type="entry name" value="Calponin-homology domain, CH-domain"/>
    <property type="match status" value="1"/>
</dbReference>
<reference evidence="7" key="2">
    <citation type="submission" date="2025-09" db="UniProtKB">
        <authorList>
            <consortium name="Ensembl"/>
        </authorList>
    </citation>
    <scope>IDENTIFICATION</scope>
</reference>
<evidence type="ECO:0000256" key="1">
    <source>
        <dbReference type="ARBA" id="ARBA00022553"/>
    </source>
</evidence>